<dbReference type="AlphaFoldDB" id="A0A194VPN7"/>
<protein>
    <submittedName>
        <fullName evidence="2">Uncharacterized protein</fullName>
    </submittedName>
</protein>
<dbReference type="Pfam" id="PF19287">
    <property type="entry name" value="DUF5910"/>
    <property type="match status" value="1"/>
</dbReference>
<feature type="region of interest" description="Disordered" evidence="1">
    <location>
        <begin position="1"/>
        <end position="41"/>
    </location>
</feature>
<proteinExistence type="predicted"/>
<reference evidence="2" key="1">
    <citation type="submission" date="2014-12" db="EMBL/GenBank/DDBJ databases">
        <title>Genome Sequence of Valsa Canker Pathogens Uncovers a Specific Adaption of Colonization on Woody Bark.</title>
        <authorList>
            <person name="Yin Z."/>
            <person name="Liu H."/>
            <person name="Gao X."/>
            <person name="Li Z."/>
            <person name="Song N."/>
            <person name="Ke X."/>
            <person name="Dai Q."/>
            <person name="Wu Y."/>
            <person name="Sun Y."/>
            <person name="Xu J.-R."/>
            <person name="Kang Z.K."/>
            <person name="Wang L."/>
            <person name="Huang L."/>
        </authorList>
    </citation>
    <scope>NUCLEOTIDE SEQUENCE [LARGE SCALE GENOMIC DNA]</scope>
    <source>
        <strain evidence="2">03-8</strain>
    </source>
</reference>
<accession>A0A194VPN7</accession>
<gene>
    <name evidence="2" type="ORF">VM1G_02255</name>
</gene>
<feature type="compositionally biased region" description="Polar residues" evidence="1">
    <location>
        <begin position="27"/>
        <end position="37"/>
    </location>
</feature>
<evidence type="ECO:0000313" key="3">
    <source>
        <dbReference type="Proteomes" id="UP000078559"/>
    </source>
</evidence>
<dbReference type="EMBL" id="CM003099">
    <property type="protein sequence ID" value="KUI65918.1"/>
    <property type="molecule type" value="Genomic_DNA"/>
</dbReference>
<name>A0A194VPN7_CYTMA</name>
<dbReference type="Proteomes" id="UP000078559">
    <property type="component" value="Chromosome 2"/>
</dbReference>
<sequence length="304" mass="34350">MNNSPPRGRPTGKSSTGGNRKPGQAKPRSQSSKGSTESLEKSNQEWMLIGFRTMSKTEVKNLKELETGLPYNEVFHKDQGSLGDGKSLSGEIGVWNAGRDEEPWFAFVLAPQNQMKEIPKVWIPERLYRNEISIMEYIENEKVTSEPKRALRFGTIQTHTGIFTELLIPRDVAEDPSGFGTGSKFPLQLFAEAYRTEKEAKEALHAYGIEEEQVDYRRNSRDVPELYCGHELQHYIIAEFDWKPLGDSSSTLQQEVDFSSDFQVTVDIQLTLKKGIPSGVTWLPVQPNEAVLTEAAFKSKTYRV</sequence>
<keyword evidence="3" id="KW-1185">Reference proteome</keyword>
<organism evidence="2 3">
    <name type="scientific">Cytospora mali</name>
    <name type="common">Apple Valsa canker fungus</name>
    <name type="synonym">Valsa mali</name>
    <dbReference type="NCBI Taxonomy" id="578113"/>
    <lineage>
        <taxon>Eukaryota</taxon>
        <taxon>Fungi</taxon>
        <taxon>Dikarya</taxon>
        <taxon>Ascomycota</taxon>
        <taxon>Pezizomycotina</taxon>
        <taxon>Sordariomycetes</taxon>
        <taxon>Sordariomycetidae</taxon>
        <taxon>Diaporthales</taxon>
        <taxon>Cytosporaceae</taxon>
        <taxon>Cytospora</taxon>
    </lineage>
</organism>
<evidence type="ECO:0000256" key="1">
    <source>
        <dbReference type="SAM" id="MobiDB-lite"/>
    </source>
</evidence>
<dbReference type="InterPro" id="IPR045564">
    <property type="entry name" value="DUF5910"/>
</dbReference>
<evidence type="ECO:0000313" key="2">
    <source>
        <dbReference type="EMBL" id="KUI65918.1"/>
    </source>
</evidence>